<dbReference type="Proteomes" id="UP000279760">
    <property type="component" value="Plasmid unnamed"/>
</dbReference>
<geneLocation type="plasmid" evidence="1">
    <name>unnamed</name>
</geneLocation>
<accession>A0A3G4VK02</accession>
<proteinExistence type="predicted"/>
<dbReference type="EMBL" id="CP033579">
    <property type="protein sequence ID" value="AYV25100.1"/>
    <property type="molecule type" value="Genomic_DNA"/>
</dbReference>
<sequence length="101" mass="11783">MIHFVELKMGTHTPVNTGYLRKQVGFSLSKELHRNHFSVGLNKLVENGYLVVQPNTNKQLNVRARDNEMMWQLTQKGRIYAETLHSARLRPKRSYTKSKKS</sequence>
<evidence type="ECO:0000313" key="2">
    <source>
        <dbReference type="Proteomes" id="UP000279760"/>
    </source>
</evidence>
<name>A0A3G4VK02_9VIBR</name>
<reference evidence="1 2" key="1">
    <citation type="submission" date="2018-11" db="EMBL/GenBank/DDBJ databases">
        <title>Complete Genome Sequence of Vbrio mediterranei 117-T6: a Potential Pathogen Bacteria Isolated from the Conchocelis of Pyropia.</title>
        <authorList>
            <person name="Liu Q."/>
        </authorList>
    </citation>
    <scope>NUCLEOTIDE SEQUENCE [LARGE SCALE GENOMIC DNA]</scope>
    <source>
        <strain evidence="1 2">117-T6</strain>
        <plasmid evidence="1 2">unnamed</plasmid>
    </source>
</reference>
<evidence type="ECO:0000313" key="1">
    <source>
        <dbReference type="EMBL" id="AYV25100.1"/>
    </source>
</evidence>
<gene>
    <name evidence="1" type="ORF">ECB94_26970</name>
</gene>
<evidence type="ECO:0008006" key="3">
    <source>
        <dbReference type="Google" id="ProtNLM"/>
    </source>
</evidence>
<protein>
    <recommendedName>
        <fullName evidence="3">MarR family transcriptional regulator</fullName>
    </recommendedName>
</protein>
<dbReference type="AlphaFoldDB" id="A0A3G4VK02"/>
<organism evidence="1 2">
    <name type="scientific">Vibrio mediterranei</name>
    <dbReference type="NCBI Taxonomy" id="689"/>
    <lineage>
        <taxon>Bacteria</taxon>
        <taxon>Pseudomonadati</taxon>
        <taxon>Pseudomonadota</taxon>
        <taxon>Gammaproteobacteria</taxon>
        <taxon>Vibrionales</taxon>
        <taxon>Vibrionaceae</taxon>
        <taxon>Vibrio</taxon>
    </lineage>
</organism>
<keyword evidence="1" id="KW-0614">Plasmid</keyword>